<dbReference type="OrthoDB" id="81516at2"/>
<gene>
    <name evidence="1" type="ORF">JMUB3870_2243</name>
</gene>
<reference evidence="1 2" key="1">
    <citation type="submission" date="2019-07" db="EMBL/GenBank/DDBJ databases">
        <title>Complete Genome Sequence of Leptotrichia trevisanii Strain JMUB3870.</title>
        <authorList>
            <person name="Watanabe S."/>
            <person name="Cui L."/>
        </authorList>
    </citation>
    <scope>NUCLEOTIDE SEQUENCE [LARGE SCALE GENOMIC DNA]</scope>
    <source>
        <strain evidence="1 2">JMUB3870</strain>
    </source>
</reference>
<name>A0A510K3G8_9FUSO</name>
<proteinExistence type="predicted"/>
<keyword evidence="2" id="KW-1185">Reference proteome</keyword>
<organism evidence="1 2">
    <name type="scientific">Leptotrichia trevisanii</name>
    <dbReference type="NCBI Taxonomy" id="109328"/>
    <lineage>
        <taxon>Bacteria</taxon>
        <taxon>Fusobacteriati</taxon>
        <taxon>Fusobacteriota</taxon>
        <taxon>Fusobacteriia</taxon>
        <taxon>Fusobacteriales</taxon>
        <taxon>Leptotrichiaceae</taxon>
        <taxon>Leptotrichia</taxon>
    </lineage>
</organism>
<accession>A0A510K3G8</accession>
<protein>
    <recommendedName>
        <fullName evidence="3">MORN repeat protein</fullName>
    </recommendedName>
</protein>
<evidence type="ECO:0000313" key="1">
    <source>
        <dbReference type="EMBL" id="BBM46116.1"/>
    </source>
</evidence>
<dbReference type="Proteomes" id="UP000422644">
    <property type="component" value="Chromosome"/>
</dbReference>
<sequence length="249" mass="29626">MIKLITVFLIIISSPIFSKNLLNSHEVCKYFKVKDENNKKFNPYTGKTNIKFKEDGIYECKNSDTSFRIFIPRYFYIEDLYISGNLIIEVKDKKMVRFEVRDENRLQFSAQYNKYGPNGKMFSYKGFGLGNSHSLEINFKDGNPFGDILEYYDNGKLYRKSHLVKRNNYYPFSTPDDYNKYIDYYEIYDINTGEILKKESLFNKTGTVWDYDSKNGKLYKESHLVNGEIIFQREYKEDGTVAQEYNYKK</sequence>
<dbReference type="EMBL" id="AP019831">
    <property type="protein sequence ID" value="BBM46116.1"/>
    <property type="molecule type" value="Genomic_DNA"/>
</dbReference>
<dbReference type="RefSeq" id="WP_036095472.1">
    <property type="nucleotide sequence ID" value="NZ_AP019831.1"/>
</dbReference>
<evidence type="ECO:0008006" key="3">
    <source>
        <dbReference type="Google" id="ProtNLM"/>
    </source>
</evidence>
<evidence type="ECO:0000313" key="2">
    <source>
        <dbReference type="Proteomes" id="UP000422644"/>
    </source>
</evidence>
<dbReference type="AlphaFoldDB" id="A0A510K3G8"/>